<dbReference type="PANTHER" id="PTHR43280:SF28">
    <property type="entry name" value="HTH-TYPE TRANSCRIPTIONAL ACTIVATOR RHAS"/>
    <property type="match status" value="1"/>
</dbReference>
<evidence type="ECO:0000256" key="2">
    <source>
        <dbReference type="ARBA" id="ARBA00023125"/>
    </source>
</evidence>
<dbReference type="GO" id="GO:0043565">
    <property type="term" value="F:sequence-specific DNA binding"/>
    <property type="evidence" value="ECO:0007669"/>
    <property type="project" value="InterPro"/>
</dbReference>
<keyword evidence="1" id="KW-0805">Transcription regulation</keyword>
<dbReference type="PROSITE" id="PS01124">
    <property type="entry name" value="HTH_ARAC_FAMILY_2"/>
    <property type="match status" value="1"/>
</dbReference>
<keyword evidence="2" id="KW-0238">DNA-binding</keyword>
<reference evidence="5 8" key="2">
    <citation type="submission" date="2020-12" db="EMBL/GenBank/DDBJ databases">
        <title>FDA dAtabase for Regulatory Grade micrObial Sequences (FDA-ARGOS): Supporting development and validation of Infectious Disease Dx tests.</title>
        <authorList>
            <person name="Sproer C."/>
            <person name="Gronow S."/>
            <person name="Severitt S."/>
            <person name="Schroder I."/>
            <person name="Tallon L."/>
            <person name="Sadzewicz L."/>
            <person name="Zhao X."/>
            <person name="Boylan J."/>
            <person name="Ott S."/>
            <person name="Bowen H."/>
            <person name="Vavikolanu K."/>
            <person name="Mehta A."/>
            <person name="Aluvathingal J."/>
            <person name="Nadendla S."/>
            <person name="Lowell S."/>
            <person name="Myers T."/>
            <person name="Yan Y."/>
            <person name="Sichtig H."/>
        </authorList>
    </citation>
    <scope>NUCLEOTIDE SEQUENCE [LARGE SCALE GENOMIC DNA]</scope>
    <source>
        <strain evidence="5 8">FDAARGOS_872</strain>
    </source>
</reference>
<accession>A0A378XEZ9</accession>
<dbReference type="EMBL" id="CP065725">
    <property type="protein sequence ID" value="QPT41196.1"/>
    <property type="molecule type" value="Genomic_DNA"/>
</dbReference>
<dbReference type="Proteomes" id="UP000254603">
    <property type="component" value="Unassembled WGS sequence"/>
</dbReference>
<dbReference type="AlphaFoldDB" id="A0A378XEZ9"/>
<dbReference type="InterPro" id="IPR011051">
    <property type="entry name" value="RmlC_Cupin_sf"/>
</dbReference>
<dbReference type="SMART" id="SM00342">
    <property type="entry name" value="HTH_ARAC"/>
    <property type="match status" value="1"/>
</dbReference>
<evidence type="ECO:0000313" key="5">
    <source>
        <dbReference type="EMBL" id="QPT41196.1"/>
    </source>
</evidence>
<dbReference type="STRING" id="1122619.GCA_000373745_01245"/>
<name>A0A378XEZ9_9BURK</name>
<dbReference type="PANTHER" id="PTHR43280">
    <property type="entry name" value="ARAC-FAMILY TRANSCRIPTIONAL REGULATOR"/>
    <property type="match status" value="1"/>
</dbReference>
<dbReference type="EMBL" id="UGSB01000001">
    <property type="protein sequence ID" value="SUA54047.1"/>
    <property type="molecule type" value="Genomic_DNA"/>
</dbReference>
<evidence type="ECO:0000313" key="6">
    <source>
        <dbReference type="EMBL" id="SUA54047.1"/>
    </source>
</evidence>
<evidence type="ECO:0000256" key="3">
    <source>
        <dbReference type="ARBA" id="ARBA00023163"/>
    </source>
</evidence>
<dbReference type="SUPFAM" id="SSF46689">
    <property type="entry name" value="Homeodomain-like"/>
    <property type="match status" value="2"/>
</dbReference>
<feature type="domain" description="HTH araC/xylS-type" evidence="4">
    <location>
        <begin position="138"/>
        <end position="235"/>
    </location>
</feature>
<dbReference type="InterPro" id="IPR009057">
    <property type="entry name" value="Homeodomain-like_sf"/>
</dbReference>
<gene>
    <name evidence="6" type="primary">araC</name>
    <name evidence="5" type="ORF">I6G29_06635</name>
    <name evidence="6" type="ORF">NCTC11997_01385</name>
</gene>
<dbReference type="Gene3D" id="1.10.10.60">
    <property type="entry name" value="Homeodomain-like"/>
    <property type="match status" value="2"/>
</dbReference>
<evidence type="ECO:0000313" key="7">
    <source>
        <dbReference type="Proteomes" id="UP000254603"/>
    </source>
</evidence>
<keyword evidence="3" id="KW-0804">Transcription</keyword>
<dbReference type="SUPFAM" id="SSF51182">
    <property type="entry name" value="RmlC-like cupins"/>
    <property type="match status" value="1"/>
</dbReference>
<dbReference type="InterPro" id="IPR018060">
    <property type="entry name" value="HTH_AraC"/>
</dbReference>
<evidence type="ECO:0000256" key="1">
    <source>
        <dbReference type="ARBA" id="ARBA00023015"/>
    </source>
</evidence>
<dbReference type="OrthoDB" id="9809338at2"/>
<dbReference type="GO" id="GO:0003700">
    <property type="term" value="F:DNA-binding transcription factor activity"/>
    <property type="evidence" value="ECO:0007669"/>
    <property type="project" value="InterPro"/>
</dbReference>
<organism evidence="6 7">
    <name type="scientific">Oligella ureolytica</name>
    <dbReference type="NCBI Taxonomy" id="90244"/>
    <lineage>
        <taxon>Bacteria</taxon>
        <taxon>Pseudomonadati</taxon>
        <taxon>Pseudomonadota</taxon>
        <taxon>Betaproteobacteria</taxon>
        <taxon>Burkholderiales</taxon>
        <taxon>Alcaligenaceae</taxon>
        <taxon>Oligella</taxon>
    </lineage>
</organism>
<dbReference type="Proteomes" id="UP000594903">
    <property type="component" value="Chromosome"/>
</dbReference>
<reference evidence="6 7" key="1">
    <citation type="submission" date="2018-06" db="EMBL/GenBank/DDBJ databases">
        <authorList>
            <consortium name="Pathogen Informatics"/>
            <person name="Doyle S."/>
        </authorList>
    </citation>
    <scope>NUCLEOTIDE SEQUENCE [LARGE SCALE GENOMIC DNA]</scope>
    <source>
        <strain evidence="6 7">NCTC11997</strain>
    </source>
</reference>
<proteinExistence type="predicted"/>
<dbReference type="RefSeq" id="WP_018574431.1">
    <property type="nucleotide sequence ID" value="NZ_CP065725.1"/>
</dbReference>
<sequence length="235" mass="26590">MQGSLSIRSYSTKPTIHAHDFYQLVLPLRGVISIQVGLFDGKVAPGECVIVKKQEEHLFTANPEARFVVADMVSVPDNIAAYQEVVFAVKKPLTRYLHFIEAQLELQVNAVLEKAMFDTFYYLLAEHTLLPKLDKRIANTIDYIEGNLQERLTIDTLARTANLSNTQFKVLFKQQTGLTPMHYVNKARIAKAQALLSHTDYPLKLIGEMVGYTDLSSFSRRFTQIVGLPPSQFKQ</sequence>
<evidence type="ECO:0000259" key="4">
    <source>
        <dbReference type="PROSITE" id="PS01124"/>
    </source>
</evidence>
<dbReference type="Pfam" id="PF12833">
    <property type="entry name" value="HTH_18"/>
    <property type="match status" value="1"/>
</dbReference>
<protein>
    <submittedName>
        <fullName evidence="6">Arabinose operon regulatory protein</fullName>
    </submittedName>
    <submittedName>
        <fullName evidence="5">Helix-turn-helix domain-containing protein</fullName>
    </submittedName>
</protein>
<keyword evidence="8" id="KW-1185">Reference proteome</keyword>
<evidence type="ECO:0000313" key="8">
    <source>
        <dbReference type="Proteomes" id="UP000594903"/>
    </source>
</evidence>